<keyword evidence="4" id="KW-1185">Reference proteome</keyword>
<keyword evidence="1" id="KW-0732">Signal</keyword>
<evidence type="ECO:0000313" key="3">
    <source>
        <dbReference type="EMBL" id="EGD45676.1"/>
    </source>
</evidence>
<evidence type="ECO:0000256" key="1">
    <source>
        <dbReference type="SAM" id="SignalP"/>
    </source>
</evidence>
<name>F1TIU7_9FIRM</name>
<dbReference type="AlphaFoldDB" id="F1TIU7"/>
<accession>F1TIU7</accession>
<evidence type="ECO:0000259" key="2">
    <source>
        <dbReference type="Pfam" id="PF12671"/>
    </source>
</evidence>
<reference evidence="3" key="1">
    <citation type="submission" date="2009-07" db="EMBL/GenBank/DDBJ databases">
        <authorList>
            <consortium name="US DOE Joint Genome Institute (JGI-PGF)"/>
            <person name="Lucas S."/>
            <person name="Copeland A."/>
            <person name="Lapidus A."/>
            <person name="Glavina del Rio T."/>
            <person name="Tice H."/>
            <person name="Bruce D."/>
            <person name="Goodwin L."/>
            <person name="Pitluck S."/>
            <person name="Larimer F."/>
            <person name="Land M.L."/>
            <person name="Mouttaki H."/>
            <person name="He Z."/>
            <person name="Zhou J."/>
            <person name="Hemme C.L."/>
        </authorList>
    </citation>
    <scope>NUCLEOTIDE SEQUENCE [LARGE SCALE GENOMIC DNA]</scope>
    <source>
        <strain evidence="3">DSM 2782</strain>
    </source>
</reference>
<dbReference type="PANTHER" id="PTHR40032">
    <property type="entry name" value="EXPORTED PROTEIN-RELATED"/>
    <property type="match status" value="1"/>
</dbReference>
<dbReference type="InterPro" id="IPR024301">
    <property type="entry name" value="Amidase_6"/>
</dbReference>
<evidence type="ECO:0000313" key="4">
    <source>
        <dbReference type="Proteomes" id="UP000003860"/>
    </source>
</evidence>
<dbReference type="STRING" id="588581.Cpap_0033"/>
<feature type="signal peptide" evidence="1">
    <location>
        <begin position="1"/>
        <end position="26"/>
    </location>
</feature>
<dbReference type="Proteomes" id="UP000003860">
    <property type="component" value="Unassembled WGS sequence"/>
</dbReference>
<dbReference type="OrthoDB" id="9812429at2"/>
<protein>
    <recommendedName>
        <fullName evidence="2">Putative amidase domain-containing protein</fullName>
    </recommendedName>
</protein>
<dbReference type="PROSITE" id="PS51257">
    <property type="entry name" value="PROKAR_LIPOPROTEIN"/>
    <property type="match status" value="1"/>
</dbReference>
<dbReference type="eggNOG" id="ENOG5033QB4">
    <property type="taxonomic scope" value="Bacteria"/>
</dbReference>
<gene>
    <name evidence="3" type="ORF">Cpap_0033</name>
</gene>
<feature type="domain" description="Putative amidase" evidence="2">
    <location>
        <begin position="218"/>
        <end position="397"/>
    </location>
</feature>
<reference evidence="3" key="2">
    <citation type="submission" date="2011-01" db="EMBL/GenBank/DDBJ databases">
        <title>The Non-contiguous Finished genome of Clostridium papyrosolvens.</title>
        <authorList>
            <person name="Lucas S."/>
            <person name="Copeland A."/>
            <person name="Lapidus A."/>
            <person name="Cheng J.-F."/>
            <person name="Goodwin L."/>
            <person name="Pitluck S."/>
            <person name="Misra M."/>
            <person name="Chertkov O."/>
            <person name="Detter J.C."/>
            <person name="Han C."/>
            <person name="Tapia R."/>
            <person name="Land M."/>
            <person name="Hauser L."/>
            <person name="Kyrpides N."/>
            <person name="Ivanova N."/>
            <person name="Pagani I."/>
            <person name="Mouttaki H."/>
            <person name="He Z."/>
            <person name="Zhou J."/>
            <person name="Hemme C.L."/>
            <person name="Woyke T."/>
        </authorList>
    </citation>
    <scope>NUCLEOTIDE SEQUENCE [LARGE SCALE GENOMIC DNA]</scope>
    <source>
        <strain evidence="3">DSM 2782</strain>
    </source>
</reference>
<dbReference type="EMBL" id="ACXX02000023">
    <property type="protein sequence ID" value="EGD45676.1"/>
    <property type="molecule type" value="Genomic_DNA"/>
</dbReference>
<feature type="chain" id="PRO_5038430949" description="Putative amidase domain-containing protein" evidence="1">
    <location>
        <begin position="27"/>
        <end position="402"/>
    </location>
</feature>
<proteinExistence type="predicted"/>
<comment type="caution">
    <text evidence="3">The sequence shown here is derived from an EMBL/GenBank/DDBJ whole genome shotgun (WGS) entry which is preliminary data.</text>
</comment>
<dbReference type="PANTHER" id="PTHR40032:SF1">
    <property type="entry name" value="EXPORTED PROTEIN"/>
    <property type="match status" value="1"/>
</dbReference>
<sequence length="402" mass="45398">MKKKVIAVIFLSLFISCGGISLQANPTEINLAEQVAKEFLCAKMQSAVSHNVDTLDNFFVDNSETSQKNLIFVKKHVLEDYIIPYASNDYVIQKVNPKVQINEALFDGTSAHIKATLTADILWNAANPFGNPINGNKAEKHSLLLSMDKGVWKITQDKFQTKKGNSDELFRDSLYALNEQILALKTEAKIFLDNAKKSKPSKLFPVAPKWKSSRTSNEYNRDEAYNWASSHWNNYSKEYLNFGDEKWKGGDCTNFVSQCLRAGGAANDKAGAFQWYYYRKAALATTNDDYSWTWSTSRGLNSTLSGNYKNNEFGPKATQKVIIGDNQYDASIGEYVIPGDIIQYHWKNKSAISHAAVIVGMIYNSAKIRYEPVIAEHTEDSWFTPWTNNAYKTYFVHITGIN</sequence>
<dbReference type="Pfam" id="PF12671">
    <property type="entry name" value="Amidase_6"/>
    <property type="match status" value="1"/>
</dbReference>
<dbReference type="RefSeq" id="WP_004622653.1">
    <property type="nucleotide sequence ID" value="NZ_ACXX02000023.1"/>
</dbReference>
<organism evidence="3 4">
    <name type="scientific">Ruminiclostridium papyrosolvens DSM 2782</name>
    <dbReference type="NCBI Taxonomy" id="588581"/>
    <lineage>
        <taxon>Bacteria</taxon>
        <taxon>Bacillati</taxon>
        <taxon>Bacillota</taxon>
        <taxon>Clostridia</taxon>
        <taxon>Eubacteriales</taxon>
        <taxon>Oscillospiraceae</taxon>
        <taxon>Ruminiclostridium</taxon>
    </lineage>
</organism>